<keyword evidence="2" id="KW-1185">Reference proteome</keyword>
<sequence length="244" mass="28099">MSILTAQYHRAVLEHNLTVFCTYIADVEQKYHESSPDNAENEATKETLMDHVSRLLKVYFAERLGFTKPQDYRTHWDKLVKVGTMNGMTRRDAPDEEKAALRDEYLPEVRDLIKNPTEGTGFKALHIPAKFVELISQVHELTGPGFSRYREAGGCRWFTGCDVYGVEIQSTMDELREALTSSEVEWEVMVGWQTGYGDGTYGYFLIDMETLLDVCDTLEDFLAWYATFRAPMLDEENGNYGRYH</sequence>
<dbReference type="Proteomes" id="UP001186974">
    <property type="component" value="Unassembled WGS sequence"/>
</dbReference>
<accession>A0ACC3DW87</accession>
<organism evidence="1 2">
    <name type="scientific">Coniosporium uncinatum</name>
    <dbReference type="NCBI Taxonomy" id="93489"/>
    <lineage>
        <taxon>Eukaryota</taxon>
        <taxon>Fungi</taxon>
        <taxon>Dikarya</taxon>
        <taxon>Ascomycota</taxon>
        <taxon>Pezizomycotina</taxon>
        <taxon>Dothideomycetes</taxon>
        <taxon>Dothideomycetes incertae sedis</taxon>
        <taxon>Coniosporium</taxon>
    </lineage>
</organism>
<proteinExistence type="predicted"/>
<name>A0ACC3DW87_9PEZI</name>
<evidence type="ECO:0000313" key="1">
    <source>
        <dbReference type="EMBL" id="KAK3080784.1"/>
    </source>
</evidence>
<dbReference type="EMBL" id="JAWDJW010000403">
    <property type="protein sequence ID" value="KAK3080784.1"/>
    <property type="molecule type" value="Genomic_DNA"/>
</dbReference>
<gene>
    <name evidence="1" type="ORF">LTS18_013165</name>
</gene>
<comment type="caution">
    <text evidence="1">The sequence shown here is derived from an EMBL/GenBank/DDBJ whole genome shotgun (WGS) entry which is preliminary data.</text>
</comment>
<protein>
    <submittedName>
        <fullName evidence="1">Uncharacterized protein</fullName>
    </submittedName>
</protein>
<reference evidence="1" key="1">
    <citation type="submission" date="2024-09" db="EMBL/GenBank/DDBJ databases">
        <title>Black Yeasts Isolated from many extreme environments.</title>
        <authorList>
            <person name="Coleine C."/>
            <person name="Stajich J.E."/>
            <person name="Selbmann L."/>
        </authorList>
    </citation>
    <scope>NUCLEOTIDE SEQUENCE</scope>
    <source>
        <strain evidence="1">CCFEE 5737</strain>
    </source>
</reference>
<evidence type="ECO:0000313" key="2">
    <source>
        <dbReference type="Proteomes" id="UP001186974"/>
    </source>
</evidence>